<sequence length="257" mass="29877">MKLSTLCLFACLLSFLIDCGTALKCRTGSQQSDEQFRKIMQTCRKRHLGNAKLERDFATSSETDSSEDDSGSDENIFDKKFIFGRNERNERNSSGVDDNTKNGNFNGMRQNRQNWNSKSMDYNNTSDTGNRMRNSTGNMNHRNSMNTRKMDNDQLHSYNNQKYDGRHDQACVIQCFFNKLDLVDQKGFPERMAVTNIMSQNVHDPELRDFIEESVVDCFRYLDMDMNKEKCQFSQNLLGCLADKGREKCDDWEDEQE</sequence>
<dbReference type="CTD" id="37605"/>
<dbReference type="RefSeq" id="XP_015604958.1">
    <property type="nucleotide sequence ID" value="XM_015749472.2"/>
</dbReference>
<organism evidence="6 7">
    <name type="scientific">Cephus cinctus</name>
    <name type="common">Wheat stem sawfly</name>
    <dbReference type="NCBI Taxonomy" id="211228"/>
    <lineage>
        <taxon>Eukaryota</taxon>
        <taxon>Metazoa</taxon>
        <taxon>Ecdysozoa</taxon>
        <taxon>Arthropoda</taxon>
        <taxon>Hexapoda</taxon>
        <taxon>Insecta</taxon>
        <taxon>Pterygota</taxon>
        <taxon>Neoptera</taxon>
        <taxon>Endopterygota</taxon>
        <taxon>Hymenoptera</taxon>
        <taxon>Cephoidea</taxon>
        <taxon>Cephidae</taxon>
        <taxon>Cephus</taxon>
    </lineage>
</organism>
<feature type="chain" id="PRO_5043613195" evidence="5">
    <location>
        <begin position="23"/>
        <end position="257"/>
    </location>
</feature>
<dbReference type="AlphaFoldDB" id="A0A3L9M100"/>
<dbReference type="InterPro" id="IPR052295">
    <property type="entry name" value="Odorant-binding_protein"/>
</dbReference>
<dbReference type="PANTHER" id="PTHR21066:SF9">
    <property type="entry name" value="ODORANT-BINDING PROTEIN 59A"/>
    <property type="match status" value="1"/>
</dbReference>
<dbReference type="PANTHER" id="PTHR21066">
    <property type="entry name" value="ODORANT-BINDING PROTEIN 59A-RELATED"/>
    <property type="match status" value="1"/>
</dbReference>
<dbReference type="InterPro" id="IPR006170">
    <property type="entry name" value="PBP/GOBP"/>
</dbReference>
<proteinExistence type="inferred from homology"/>
<evidence type="ECO:0000256" key="3">
    <source>
        <dbReference type="ARBA" id="ARBA00022525"/>
    </source>
</evidence>
<accession>A0A3L9M100</accession>
<evidence type="ECO:0000256" key="5">
    <source>
        <dbReference type="SAM" id="SignalP"/>
    </source>
</evidence>
<keyword evidence="5" id="KW-0732">Signal</keyword>
<keyword evidence="3" id="KW-0964">Secreted</keyword>
<gene>
    <name evidence="7" type="primary">LOC107272374</name>
</gene>
<protein>
    <submittedName>
        <fullName evidence="7">General odorant-binding protein 71</fullName>
    </submittedName>
</protein>
<name>A0A3L9M100_CEPCN</name>
<dbReference type="GO" id="GO:0005576">
    <property type="term" value="C:extracellular region"/>
    <property type="evidence" value="ECO:0007669"/>
    <property type="project" value="UniProtKB-SubCell"/>
</dbReference>
<dbReference type="KEGG" id="ccin:107272374"/>
<keyword evidence="6" id="KW-1185">Reference proteome</keyword>
<dbReference type="GO" id="GO:0005549">
    <property type="term" value="F:odorant binding"/>
    <property type="evidence" value="ECO:0007669"/>
    <property type="project" value="InterPro"/>
</dbReference>
<evidence type="ECO:0000313" key="6">
    <source>
        <dbReference type="Proteomes" id="UP000694920"/>
    </source>
</evidence>
<dbReference type="InterPro" id="IPR036728">
    <property type="entry name" value="PBP_GOBP_sf"/>
</dbReference>
<reference evidence="7" key="1">
    <citation type="submission" date="2025-08" db="UniProtKB">
        <authorList>
            <consortium name="RefSeq"/>
        </authorList>
    </citation>
    <scope>IDENTIFICATION</scope>
</reference>
<dbReference type="GeneID" id="107272374"/>
<evidence type="ECO:0000313" key="7">
    <source>
        <dbReference type="RefSeq" id="XP_015604958.1"/>
    </source>
</evidence>
<dbReference type="Pfam" id="PF01395">
    <property type="entry name" value="PBP_GOBP"/>
    <property type="match status" value="1"/>
</dbReference>
<evidence type="ECO:0000256" key="1">
    <source>
        <dbReference type="ARBA" id="ARBA00004613"/>
    </source>
</evidence>
<feature type="compositionally biased region" description="Polar residues" evidence="4">
    <location>
        <begin position="92"/>
        <end position="147"/>
    </location>
</feature>
<dbReference type="Gene3D" id="1.10.238.20">
    <property type="entry name" value="Pheromone/general odorant binding protein domain"/>
    <property type="match status" value="1"/>
</dbReference>
<evidence type="ECO:0000256" key="4">
    <source>
        <dbReference type="SAM" id="MobiDB-lite"/>
    </source>
</evidence>
<dbReference type="Proteomes" id="UP000694920">
    <property type="component" value="Unplaced"/>
</dbReference>
<feature type="signal peptide" evidence="5">
    <location>
        <begin position="1"/>
        <end position="22"/>
    </location>
</feature>
<feature type="compositionally biased region" description="Basic and acidic residues" evidence="4">
    <location>
        <begin position="76"/>
        <end position="91"/>
    </location>
</feature>
<dbReference type="OrthoDB" id="8194482at2759"/>
<feature type="region of interest" description="Disordered" evidence="4">
    <location>
        <begin position="54"/>
        <end position="151"/>
    </location>
</feature>
<comment type="subcellular location">
    <subcellularLocation>
        <location evidence="1">Secreted</location>
    </subcellularLocation>
</comment>
<evidence type="ECO:0000256" key="2">
    <source>
        <dbReference type="ARBA" id="ARBA00008098"/>
    </source>
</evidence>
<comment type="similarity">
    <text evidence="2">Belongs to the PBP/GOBP family.</text>
</comment>
<dbReference type="SUPFAM" id="SSF47565">
    <property type="entry name" value="Insect pheromone/odorant-binding proteins"/>
    <property type="match status" value="1"/>
</dbReference>